<dbReference type="InterPro" id="IPR036259">
    <property type="entry name" value="MFS_trans_sf"/>
</dbReference>
<sequence>MDRSRPVTRTTAQTDRLSPDFYRLWRASTVSRMGSALGAGALPLVAVLVVHASALQVSLMAALAGFASAAIALPMGSFIEFRRKRPIMMHADLVSFAALASVPLAAWLGALTYGQLCVVLTLQTLCGMVFNAANEAYVKAVVAEPQRVRANSRFEATFWTASTIGAPIGGLLVTVFGATITVALDAVSYLLSAFGIRSIATIEPIPAHAPVGHHWRREIHSGWTYIFDHPVLRRLFWNGMLFGGAVTLTTPLLALLILRELHFAPWQYGLALGLPCLGGLIGSLCSPRLVARFGRRAVLLGSGTLRTCWMGLLLIAGPSTRGLLVILSAETLLLLCAGVFNPIFATYRMNCTTDDHMSRVRTAWSISSKSVQPAFIALGGLIAGATSTRVAIGCATAAVLASSALLPWRQSGWASSSPHPGVPPDSE</sequence>
<dbReference type="GO" id="GO:0022857">
    <property type="term" value="F:transmembrane transporter activity"/>
    <property type="evidence" value="ECO:0007669"/>
    <property type="project" value="InterPro"/>
</dbReference>
<dbReference type="OrthoDB" id="3811961at2"/>
<dbReference type="Proteomes" id="UP000239874">
    <property type="component" value="Unassembled WGS sequence"/>
</dbReference>
<accession>A0A2S6ALQ0</accession>
<evidence type="ECO:0000256" key="2">
    <source>
        <dbReference type="ARBA" id="ARBA00022475"/>
    </source>
</evidence>
<keyword evidence="3 6" id="KW-0812">Transmembrane</keyword>
<evidence type="ECO:0000313" key="7">
    <source>
        <dbReference type="EMBL" id="PPJ36154.1"/>
    </source>
</evidence>
<feature type="transmembrane region" description="Helical" evidence="6">
    <location>
        <begin position="264"/>
        <end position="285"/>
    </location>
</feature>
<organism evidence="7 8">
    <name type="scientific">Nocardia nova</name>
    <dbReference type="NCBI Taxonomy" id="37330"/>
    <lineage>
        <taxon>Bacteria</taxon>
        <taxon>Bacillati</taxon>
        <taxon>Actinomycetota</taxon>
        <taxon>Actinomycetes</taxon>
        <taxon>Mycobacteriales</taxon>
        <taxon>Nocardiaceae</taxon>
        <taxon>Nocardia</taxon>
    </lineage>
</organism>
<keyword evidence="2" id="KW-1003">Cell membrane</keyword>
<dbReference type="CDD" id="cd06173">
    <property type="entry name" value="MFS_MefA_like"/>
    <property type="match status" value="1"/>
</dbReference>
<dbReference type="EMBL" id="PSZC01000016">
    <property type="protein sequence ID" value="PPJ36154.1"/>
    <property type="molecule type" value="Genomic_DNA"/>
</dbReference>
<dbReference type="InterPro" id="IPR011701">
    <property type="entry name" value="MFS"/>
</dbReference>
<feature type="transmembrane region" description="Helical" evidence="6">
    <location>
        <begin position="297"/>
        <end position="317"/>
    </location>
</feature>
<evidence type="ECO:0000256" key="6">
    <source>
        <dbReference type="SAM" id="Phobius"/>
    </source>
</evidence>
<feature type="transmembrane region" description="Helical" evidence="6">
    <location>
        <begin position="93"/>
        <end position="113"/>
    </location>
</feature>
<dbReference type="PANTHER" id="PTHR23513">
    <property type="entry name" value="INTEGRAL MEMBRANE EFFLUX PROTEIN-RELATED"/>
    <property type="match status" value="1"/>
</dbReference>
<reference evidence="7 8" key="1">
    <citation type="submission" date="2018-02" db="EMBL/GenBank/DDBJ databases">
        <title>8 Nocardia nova and 1 Nocardia cyriacigeorgica strain used for evolution to TMP-SMX.</title>
        <authorList>
            <person name="Mehta H."/>
            <person name="Weng J."/>
            <person name="Shamoo Y."/>
        </authorList>
    </citation>
    <scope>NUCLEOTIDE SEQUENCE [LARGE SCALE GENOMIC DNA]</scope>
    <source>
        <strain evidence="7 8">MDA3139</strain>
    </source>
</reference>
<dbReference type="SUPFAM" id="SSF103473">
    <property type="entry name" value="MFS general substrate transporter"/>
    <property type="match status" value="1"/>
</dbReference>
<feature type="transmembrane region" description="Helical" evidence="6">
    <location>
        <begin position="323"/>
        <end position="345"/>
    </location>
</feature>
<gene>
    <name evidence="7" type="ORF">C5E45_22435</name>
</gene>
<dbReference type="PANTHER" id="PTHR23513:SF6">
    <property type="entry name" value="MAJOR FACILITATOR SUPERFAMILY ASSOCIATED DOMAIN-CONTAINING PROTEIN"/>
    <property type="match status" value="1"/>
</dbReference>
<feature type="transmembrane region" description="Helical" evidence="6">
    <location>
        <begin position="60"/>
        <end position="81"/>
    </location>
</feature>
<dbReference type="AlphaFoldDB" id="A0A2S6ALQ0"/>
<feature type="transmembrane region" description="Helical" evidence="6">
    <location>
        <begin position="33"/>
        <end position="54"/>
    </location>
</feature>
<feature type="transmembrane region" description="Helical" evidence="6">
    <location>
        <begin position="235"/>
        <end position="258"/>
    </location>
</feature>
<evidence type="ECO:0000256" key="5">
    <source>
        <dbReference type="ARBA" id="ARBA00023136"/>
    </source>
</evidence>
<dbReference type="GO" id="GO:0005886">
    <property type="term" value="C:plasma membrane"/>
    <property type="evidence" value="ECO:0007669"/>
    <property type="project" value="UniProtKB-SubCell"/>
</dbReference>
<dbReference type="Pfam" id="PF07690">
    <property type="entry name" value="MFS_1"/>
    <property type="match status" value="1"/>
</dbReference>
<keyword evidence="5 6" id="KW-0472">Membrane</keyword>
<evidence type="ECO:0000313" key="8">
    <source>
        <dbReference type="Proteomes" id="UP000239874"/>
    </source>
</evidence>
<proteinExistence type="predicted"/>
<protein>
    <submittedName>
        <fullName evidence="7">MFS transporter</fullName>
    </submittedName>
</protein>
<feature type="transmembrane region" description="Helical" evidence="6">
    <location>
        <begin position="168"/>
        <end position="191"/>
    </location>
</feature>
<name>A0A2S6ALQ0_9NOCA</name>
<comment type="subcellular location">
    <subcellularLocation>
        <location evidence="1">Cell membrane</location>
        <topology evidence="1">Multi-pass membrane protein</topology>
    </subcellularLocation>
</comment>
<evidence type="ECO:0000256" key="3">
    <source>
        <dbReference type="ARBA" id="ARBA00022692"/>
    </source>
</evidence>
<evidence type="ECO:0000256" key="4">
    <source>
        <dbReference type="ARBA" id="ARBA00022989"/>
    </source>
</evidence>
<evidence type="ECO:0000256" key="1">
    <source>
        <dbReference type="ARBA" id="ARBA00004651"/>
    </source>
</evidence>
<comment type="caution">
    <text evidence="7">The sequence shown here is derived from an EMBL/GenBank/DDBJ whole genome shotgun (WGS) entry which is preliminary data.</text>
</comment>
<dbReference type="Gene3D" id="1.20.1250.20">
    <property type="entry name" value="MFS general substrate transporter like domains"/>
    <property type="match status" value="1"/>
</dbReference>
<keyword evidence="4 6" id="KW-1133">Transmembrane helix</keyword>